<evidence type="ECO:0000313" key="3">
    <source>
        <dbReference type="EMBL" id="TFK31152.1"/>
    </source>
</evidence>
<accession>A0A5C3LEJ7</accession>
<keyword evidence="1" id="KW-0812">Transmembrane</keyword>
<dbReference type="OrthoDB" id="9451547at2759"/>
<keyword evidence="2" id="KW-0732">Signal</keyword>
<protein>
    <recommendedName>
        <fullName evidence="5">Inositol phospholipid synthesis and fat-storage-inducing TM-domain-containing protein</fullName>
    </recommendedName>
</protein>
<feature type="signal peptide" evidence="2">
    <location>
        <begin position="1"/>
        <end position="21"/>
    </location>
</feature>
<dbReference type="EMBL" id="ML213864">
    <property type="protein sequence ID" value="TFK31152.1"/>
    <property type="molecule type" value="Genomic_DNA"/>
</dbReference>
<evidence type="ECO:0008006" key="5">
    <source>
        <dbReference type="Google" id="ProtNLM"/>
    </source>
</evidence>
<keyword evidence="1" id="KW-1133">Transmembrane helix</keyword>
<dbReference type="PANTHER" id="PTHR35043">
    <property type="entry name" value="TRANSCRIPTION FACTOR DOMAIN-CONTAINING PROTEIN"/>
    <property type="match status" value="1"/>
</dbReference>
<name>A0A5C3LEJ7_9AGAR</name>
<gene>
    <name evidence="3" type="ORF">BDQ12DRAFT_672083</name>
</gene>
<dbReference type="Proteomes" id="UP000308652">
    <property type="component" value="Unassembled WGS sequence"/>
</dbReference>
<keyword evidence="1" id="KW-0472">Membrane</keyword>
<sequence>MFFVLFAISRFLLYNESQVTAAPLLSAANGTLYNTTEEVSCTCTDPCNLRTIWDIVWGSAATIFLCTWIAIHPNIPAPTDPWLVITFRRVRLWIYALLVPEMVIFWAMRQWIAARTISQRYRDRGWTQTHGFFIQMGGFMLYEGDSPVHILSVTEFEDLVQKGEIEFPDISEQEIKDKSKGDMISKGIVVLQTSWFIIQCIARAFQKLAITELELVTLSFCALNGLMYYLWWNKPLDVCCTVRLSGTEKNTNTIKPNAMRVPEFYTYQTDHPHLTHRIRMISGAAAMGFGGIHCIAWSFHFPSHIDQLLWRISASIITGSSALVTIAVVGQARALNDKWENWFKEYTREDDSAYQTVQWTKFLPHI</sequence>
<dbReference type="STRING" id="68775.A0A5C3LEJ7"/>
<keyword evidence="4" id="KW-1185">Reference proteome</keyword>
<dbReference type="PANTHER" id="PTHR35043:SF7">
    <property type="entry name" value="TRANSCRIPTION FACTOR DOMAIN-CONTAINING PROTEIN"/>
    <property type="match status" value="1"/>
</dbReference>
<feature type="transmembrane region" description="Helical" evidence="1">
    <location>
        <begin position="308"/>
        <end position="329"/>
    </location>
</feature>
<dbReference type="AlphaFoldDB" id="A0A5C3LEJ7"/>
<feature type="transmembrane region" description="Helical" evidence="1">
    <location>
        <begin position="281"/>
        <end position="302"/>
    </location>
</feature>
<feature type="chain" id="PRO_5022917085" description="Inositol phospholipid synthesis and fat-storage-inducing TM-domain-containing protein" evidence="2">
    <location>
        <begin position="22"/>
        <end position="366"/>
    </location>
</feature>
<proteinExistence type="predicted"/>
<evidence type="ECO:0000256" key="2">
    <source>
        <dbReference type="SAM" id="SignalP"/>
    </source>
</evidence>
<evidence type="ECO:0000313" key="4">
    <source>
        <dbReference type="Proteomes" id="UP000308652"/>
    </source>
</evidence>
<evidence type="ECO:0000256" key="1">
    <source>
        <dbReference type="SAM" id="Phobius"/>
    </source>
</evidence>
<feature type="transmembrane region" description="Helical" evidence="1">
    <location>
        <begin position="92"/>
        <end position="112"/>
    </location>
</feature>
<reference evidence="3 4" key="1">
    <citation type="journal article" date="2019" name="Nat. Ecol. Evol.">
        <title>Megaphylogeny resolves global patterns of mushroom evolution.</title>
        <authorList>
            <person name="Varga T."/>
            <person name="Krizsan K."/>
            <person name="Foldi C."/>
            <person name="Dima B."/>
            <person name="Sanchez-Garcia M."/>
            <person name="Sanchez-Ramirez S."/>
            <person name="Szollosi G.J."/>
            <person name="Szarkandi J.G."/>
            <person name="Papp V."/>
            <person name="Albert L."/>
            <person name="Andreopoulos W."/>
            <person name="Angelini C."/>
            <person name="Antonin V."/>
            <person name="Barry K.W."/>
            <person name="Bougher N.L."/>
            <person name="Buchanan P."/>
            <person name="Buyck B."/>
            <person name="Bense V."/>
            <person name="Catcheside P."/>
            <person name="Chovatia M."/>
            <person name="Cooper J."/>
            <person name="Damon W."/>
            <person name="Desjardin D."/>
            <person name="Finy P."/>
            <person name="Geml J."/>
            <person name="Haridas S."/>
            <person name="Hughes K."/>
            <person name="Justo A."/>
            <person name="Karasinski D."/>
            <person name="Kautmanova I."/>
            <person name="Kiss B."/>
            <person name="Kocsube S."/>
            <person name="Kotiranta H."/>
            <person name="LaButti K.M."/>
            <person name="Lechner B.E."/>
            <person name="Liimatainen K."/>
            <person name="Lipzen A."/>
            <person name="Lukacs Z."/>
            <person name="Mihaltcheva S."/>
            <person name="Morgado L.N."/>
            <person name="Niskanen T."/>
            <person name="Noordeloos M.E."/>
            <person name="Ohm R.A."/>
            <person name="Ortiz-Santana B."/>
            <person name="Ovrebo C."/>
            <person name="Racz N."/>
            <person name="Riley R."/>
            <person name="Savchenko A."/>
            <person name="Shiryaev A."/>
            <person name="Soop K."/>
            <person name="Spirin V."/>
            <person name="Szebenyi C."/>
            <person name="Tomsovsky M."/>
            <person name="Tulloss R.E."/>
            <person name="Uehling J."/>
            <person name="Grigoriev I.V."/>
            <person name="Vagvolgyi C."/>
            <person name="Papp T."/>
            <person name="Martin F.M."/>
            <person name="Miettinen O."/>
            <person name="Hibbett D.S."/>
            <person name="Nagy L.G."/>
        </authorList>
    </citation>
    <scope>NUCLEOTIDE SEQUENCE [LARGE SCALE GENOMIC DNA]</scope>
    <source>
        <strain evidence="3 4">CBS 166.37</strain>
    </source>
</reference>
<organism evidence="3 4">
    <name type="scientific">Crucibulum laeve</name>
    <dbReference type="NCBI Taxonomy" id="68775"/>
    <lineage>
        <taxon>Eukaryota</taxon>
        <taxon>Fungi</taxon>
        <taxon>Dikarya</taxon>
        <taxon>Basidiomycota</taxon>
        <taxon>Agaricomycotina</taxon>
        <taxon>Agaricomycetes</taxon>
        <taxon>Agaricomycetidae</taxon>
        <taxon>Agaricales</taxon>
        <taxon>Agaricineae</taxon>
        <taxon>Nidulariaceae</taxon>
        <taxon>Crucibulum</taxon>
    </lineage>
</organism>